<protein>
    <submittedName>
        <fullName evidence="4">Uncharacterized protein</fullName>
    </submittedName>
</protein>
<evidence type="ECO:0000256" key="2">
    <source>
        <dbReference type="ARBA" id="ARBA00022980"/>
    </source>
</evidence>
<comment type="similarity">
    <text evidence="1">Belongs to the universal ribosomal protein uS3 family.</text>
</comment>
<comment type="caution">
    <text evidence="4">The sequence shown here is derived from an EMBL/GenBank/DDBJ whole genome shotgun (WGS) entry which is preliminary data.</text>
</comment>
<dbReference type="InterPro" id="IPR036419">
    <property type="entry name" value="Ribosomal_S3_C_sf"/>
</dbReference>
<dbReference type="AlphaFoldDB" id="A0AAW2CNA9"/>
<dbReference type="EMBL" id="JAZDWU010000006">
    <property type="protein sequence ID" value="KAK9998684.1"/>
    <property type="molecule type" value="Genomic_DNA"/>
</dbReference>
<keyword evidence="2" id="KW-0689">Ribosomal protein</keyword>
<evidence type="ECO:0000313" key="5">
    <source>
        <dbReference type="Proteomes" id="UP001459277"/>
    </source>
</evidence>
<keyword evidence="5" id="KW-1185">Reference proteome</keyword>
<accession>A0AAW2CNA9</accession>
<evidence type="ECO:0000256" key="1">
    <source>
        <dbReference type="ARBA" id="ARBA00010761"/>
    </source>
</evidence>
<sequence length="112" mass="12025">MGHVVMTGNSMPHKCLCKPEPLCSQALFFASTGQKMQNELSFTFPGSGRAGVVIGHDWKSCGLCPGRACYGVLRFVMENGAKGCEGVLGIKVKIMLDWDPKGKMGPTTPQYA</sequence>
<reference evidence="4 5" key="1">
    <citation type="submission" date="2024-01" db="EMBL/GenBank/DDBJ databases">
        <title>A telomere-to-telomere, gap-free genome of sweet tea (Lithocarpus litseifolius).</title>
        <authorList>
            <person name="Zhou J."/>
        </authorList>
    </citation>
    <scope>NUCLEOTIDE SEQUENCE [LARGE SCALE GENOMIC DNA]</scope>
    <source>
        <strain evidence="4">Zhou-2022a</strain>
        <tissue evidence="4">Leaf</tissue>
    </source>
</reference>
<organism evidence="4 5">
    <name type="scientific">Lithocarpus litseifolius</name>
    <dbReference type="NCBI Taxonomy" id="425828"/>
    <lineage>
        <taxon>Eukaryota</taxon>
        <taxon>Viridiplantae</taxon>
        <taxon>Streptophyta</taxon>
        <taxon>Embryophyta</taxon>
        <taxon>Tracheophyta</taxon>
        <taxon>Spermatophyta</taxon>
        <taxon>Magnoliopsida</taxon>
        <taxon>eudicotyledons</taxon>
        <taxon>Gunneridae</taxon>
        <taxon>Pentapetalae</taxon>
        <taxon>rosids</taxon>
        <taxon>fabids</taxon>
        <taxon>Fagales</taxon>
        <taxon>Fagaceae</taxon>
        <taxon>Lithocarpus</taxon>
    </lineage>
</organism>
<keyword evidence="3" id="KW-0687">Ribonucleoprotein</keyword>
<dbReference type="GO" id="GO:0005840">
    <property type="term" value="C:ribosome"/>
    <property type="evidence" value="ECO:0007669"/>
    <property type="project" value="UniProtKB-KW"/>
</dbReference>
<proteinExistence type="inferred from homology"/>
<gene>
    <name evidence="4" type="ORF">SO802_018287</name>
</gene>
<dbReference type="Gene3D" id="3.30.1140.32">
    <property type="entry name" value="Ribosomal protein S3, C-terminal domain"/>
    <property type="match status" value="1"/>
</dbReference>
<dbReference type="GO" id="GO:1990904">
    <property type="term" value="C:ribonucleoprotein complex"/>
    <property type="evidence" value="ECO:0007669"/>
    <property type="project" value="UniProtKB-KW"/>
</dbReference>
<name>A0AAW2CNA9_9ROSI</name>
<evidence type="ECO:0000313" key="4">
    <source>
        <dbReference type="EMBL" id="KAK9998684.1"/>
    </source>
</evidence>
<dbReference type="Proteomes" id="UP001459277">
    <property type="component" value="Unassembled WGS sequence"/>
</dbReference>
<evidence type="ECO:0000256" key="3">
    <source>
        <dbReference type="ARBA" id="ARBA00023274"/>
    </source>
</evidence>